<dbReference type="Gene3D" id="1.20.1050.10">
    <property type="match status" value="1"/>
</dbReference>
<dbReference type="CDD" id="cd03192">
    <property type="entry name" value="GST_C_Sigma_like"/>
    <property type="match status" value="1"/>
</dbReference>
<dbReference type="EMBL" id="CAJFCV020000003">
    <property type="protein sequence ID" value="CAG9104699.1"/>
    <property type="molecule type" value="Genomic_DNA"/>
</dbReference>
<dbReference type="Pfam" id="PF02798">
    <property type="entry name" value="GST_N"/>
    <property type="match status" value="1"/>
</dbReference>
<dbReference type="Proteomes" id="UP000659654">
    <property type="component" value="Unassembled WGS sequence"/>
</dbReference>
<protein>
    <recommendedName>
        <fullName evidence="1">glutathione transferase</fullName>
        <ecNumber evidence="1">2.5.1.18</ecNumber>
    </recommendedName>
</protein>
<dbReference type="SFLD" id="SFLDS00019">
    <property type="entry name" value="Glutathione_Transferase_(cytos"/>
    <property type="match status" value="1"/>
</dbReference>
<evidence type="ECO:0000313" key="9">
    <source>
        <dbReference type="Proteomes" id="UP000659654"/>
    </source>
</evidence>
<reference evidence="7" key="2">
    <citation type="submission" date="2020-09" db="EMBL/GenBank/DDBJ databases">
        <authorList>
            <person name="Kikuchi T."/>
        </authorList>
    </citation>
    <scope>NUCLEOTIDE SEQUENCE</scope>
    <source>
        <strain evidence="7">Ka4C1</strain>
    </source>
</reference>
<evidence type="ECO:0000259" key="6">
    <source>
        <dbReference type="PROSITE" id="PS50405"/>
    </source>
</evidence>
<dbReference type="CDD" id="cd03039">
    <property type="entry name" value="GST_N_Sigma_like"/>
    <property type="match status" value="1"/>
</dbReference>
<dbReference type="SMR" id="A0A1I7RQJ7"/>
<dbReference type="GO" id="GO:0004364">
    <property type="term" value="F:glutathione transferase activity"/>
    <property type="evidence" value="ECO:0007669"/>
    <property type="project" value="UniProtKB-EC"/>
</dbReference>
<dbReference type="OrthoDB" id="414243at2759"/>
<dbReference type="InterPro" id="IPR050213">
    <property type="entry name" value="GST_superfamily"/>
</dbReference>
<dbReference type="InterPro" id="IPR010987">
    <property type="entry name" value="Glutathione-S-Trfase_C-like"/>
</dbReference>
<dbReference type="SFLD" id="SFLDG00363">
    <property type="entry name" value="AMPS_(cytGST):_Alpha-__Mu-__Pi"/>
    <property type="match status" value="1"/>
</dbReference>
<dbReference type="PANTHER" id="PTHR11571">
    <property type="entry name" value="GLUTATHIONE S-TRANSFERASE"/>
    <property type="match status" value="1"/>
</dbReference>
<comment type="catalytic activity">
    <reaction evidence="4">
        <text>RX + glutathione = an S-substituted glutathione + a halide anion + H(+)</text>
        <dbReference type="Rhea" id="RHEA:16437"/>
        <dbReference type="ChEBI" id="CHEBI:15378"/>
        <dbReference type="ChEBI" id="CHEBI:16042"/>
        <dbReference type="ChEBI" id="CHEBI:17792"/>
        <dbReference type="ChEBI" id="CHEBI:57925"/>
        <dbReference type="ChEBI" id="CHEBI:90779"/>
        <dbReference type="EC" id="2.5.1.18"/>
    </reaction>
</comment>
<proteinExistence type="inferred from homology"/>
<dbReference type="InterPro" id="IPR036249">
    <property type="entry name" value="Thioredoxin-like_sf"/>
</dbReference>
<dbReference type="WBParaSite" id="BXY_0299100.1">
    <property type="protein sequence ID" value="BXY_0299100.1"/>
    <property type="gene ID" value="BXY_0299100"/>
</dbReference>
<dbReference type="SUPFAM" id="SSF47616">
    <property type="entry name" value="GST C-terminal domain-like"/>
    <property type="match status" value="1"/>
</dbReference>
<dbReference type="InterPro" id="IPR004046">
    <property type="entry name" value="GST_C"/>
</dbReference>
<evidence type="ECO:0000256" key="4">
    <source>
        <dbReference type="ARBA" id="ARBA00047960"/>
    </source>
</evidence>
<dbReference type="EMBL" id="CAJFDI010000003">
    <property type="protein sequence ID" value="CAD5219429.1"/>
    <property type="molecule type" value="Genomic_DNA"/>
</dbReference>
<name>A0A1I7RQJ7_BURXY</name>
<organism evidence="8 10">
    <name type="scientific">Bursaphelenchus xylophilus</name>
    <name type="common">Pinewood nematode worm</name>
    <name type="synonym">Aphelenchoides xylophilus</name>
    <dbReference type="NCBI Taxonomy" id="6326"/>
    <lineage>
        <taxon>Eukaryota</taxon>
        <taxon>Metazoa</taxon>
        <taxon>Ecdysozoa</taxon>
        <taxon>Nematoda</taxon>
        <taxon>Chromadorea</taxon>
        <taxon>Rhabditida</taxon>
        <taxon>Tylenchina</taxon>
        <taxon>Tylenchomorpha</taxon>
        <taxon>Aphelenchoidea</taxon>
        <taxon>Aphelenchoididae</taxon>
        <taxon>Bursaphelenchus</taxon>
    </lineage>
</organism>
<dbReference type="GO" id="GO:0006749">
    <property type="term" value="P:glutathione metabolic process"/>
    <property type="evidence" value="ECO:0007669"/>
    <property type="project" value="TreeGrafter"/>
</dbReference>
<gene>
    <name evidence="7" type="ORF">BXYJ_LOCUS5674</name>
</gene>
<sequence>MPTYELLYFDAYGRAEPIRQAFAYAGLTYKDTRISFAEWPTLKTDTTKIPYGQIPVLLIDGKPLTESHTITRYAARLTKLDGTDPLETAFLDQAYEMARTFFDSVATYYKTLIGLAEGDKEKLKAELFLPNAEKQFKALEDLLKPSGFFGTTGPTYVDLYWAQTTEFYNRHAPELYTKYPKFLEHLKRVENLPELKTYFQNRPDAAF</sequence>
<feature type="domain" description="GST C-terminal" evidence="6">
    <location>
        <begin position="84"/>
        <end position="207"/>
    </location>
</feature>
<accession>A0A1I7RQJ7</accession>
<dbReference type="eggNOG" id="KOG1695">
    <property type="taxonomic scope" value="Eukaryota"/>
</dbReference>
<dbReference type="InterPro" id="IPR004045">
    <property type="entry name" value="Glutathione_S-Trfase_N"/>
</dbReference>
<keyword evidence="9" id="KW-1185">Reference proteome</keyword>
<dbReference type="PROSITE" id="PS50405">
    <property type="entry name" value="GST_CTER"/>
    <property type="match status" value="1"/>
</dbReference>
<evidence type="ECO:0000313" key="10">
    <source>
        <dbReference type="WBParaSite" id="BXY_0299100.1"/>
    </source>
</evidence>
<dbReference type="PROSITE" id="PS50404">
    <property type="entry name" value="GST_NTER"/>
    <property type="match status" value="1"/>
</dbReference>
<dbReference type="SFLD" id="SFLDG01205">
    <property type="entry name" value="AMPS.1"/>
    <property type="match status" value="1"/>
</dbReference>
<dbReference type="AlphaFoldDB" id="A0A1I7RQJ7"/>
<evidence type="ECO:0000256" key="3">
    <source>
        <dbReference type="ARBA" id="ARBA00038317"/>
    </source>
</evidence>
<dbReference type="Pfam" id="PF14497">
    <property type="entry name" value="GST_C_3"/>
    <property type="match status" value="1"/>
</dbReference>
<feature type="domain" description="GST N-terminal" evidence="5">
    <location>
        <begin position="2"/>
        <end position="82"/>
    </location>
</feature>
<dbReference type="PANTHER" id="PTHR11571:SF224">
    <property type="entry name" value="HEMATOPOIETIC PROSTAGLANDIN D SYNTHASE"/>
    <property type="match status" value="1"/>
</dbReference>
<evidence type="ECO:0000256" key="2">
    <source>
        <dbReference type="ARBA" id="ARBA00022679"/>
    </source>
</evidence>
<keyword evidence="2" id="KW-0808">Transferase</keyword>
<comment type="similarity">
    <text evidence="3">Belongs to the GST superfamily. Sigma family.</text>
</comment>
<dbReference type="EC" id="2.5.1.18" evidence="1"/>
<evidence type="ECO:0000313" key="7">
    <source>
        <dbReference type="EMBL" id="CAD5219429.1"/>
    </source>
</evidence>
<dbReference type="Gene3D" id="3.40.30.10">
    <property type="entry name" value="Glutaredoxin"/>
    <property type="match status" value="1"/>
</dbReference>
<evidence type="ECO:0000256" key="1">
    <source>
        <dbReference type="ARBA" id="ARBA00012452"/>
    </source>
</evidence>
<reference evidence="10" key="1">
    <citation type="submission" date="2016-11" db="UniProtKB">
        <authorList>
            <consortium name="WormBaseParasite"/>
        </authorList>
    </citation>
    <scope>IDENTIFICATION</scope>
</reference>
<dbReference type="Proteomes" id="UP000582659">
    <property type="component" value="Unassembled WGS sequence"/>
</dbReference>
<dbReference type="SUPFAM" id="SSF52833">
    <property type="entry name" value="Thioredoxin-like"/>
    <property type="match status" value="1"/>
</dbReference>
<evidence type="ECO:0000313" key="8">
    <source>
        <dbReference type="Proteomes" id="UP000095284"/>
    </source>
</evidence>
<evidence type="ECO:0000259" key="5">
    <source>
        <dbReference type="PROSITE" id="PS50404"/>
    </source>
</evidence>
<dbReference type="InterPro" id="IPR036282">
    <property type="entry name" value="Glutathione-S-Trfase_C_sf"/>
</dbReference>
<dbReference type="InterPro" id="IPR040079">
    <property type="entry name" value="Glutathione_S-Trfase"/>
</dbReference>
<dbReference type="Proteomes" id="UP000095284">
    <property type="component" value="Unplaced"/>
</dbReference>